<gene>
    <name evidence="1" type="ORF">JG688_00017778</name>
</gene>
<dbReference type="AlphaFoldDB" id="A0A8J5LYB4"/>
<name>A0A8J5LYB4_9STRA</name>
<evidence type="ECO:0000313" key="2">
    <source>
        <dbReference type="Proteomes" id="UP000709295"/>
    </source>
</evidence>
<keyword evidence="2" id="KW-1185">Reference proteome</keyword>
<protein>
    <submittedName>
        <fullName evidence="1">Uncharacterized protein</fullName>
    </submittedName>
</protein>
<evidence type="ECO:0000313" key="1">
    <source>
        <dbReference type="EMBL" id="KAG6943120.1"/>
    </source>
</evidence>
<dbReference type="EMBL" id="JAENGY010002840">
    <property type="protein sequence ID" value="KAG6943120.1"/>
    <property type="molecule type" value="Genomic_DNA"/>
</dbReference>
<sequence>MFARHRLKTPRPTSYQRLQQLLAERQSAEAASRVITSVEELKKSFEERQQHT</sequence>
<reference evidence="1" key="1">
    <citation type="submission" date="2021-01" db="EMBL/GenBank/DDBJ databases">
        <title>Phytophthora aleatoria, a newly-described species from Pinus radiata is distinct from Phytophthora cactorum isolates based on comparative genomics.</title>
        <authorList>
            <person name="Mcdougal R."/>
            <person name="Panda P."/>
            <person name="Williams N."/>
            <person name="Studholme D.J."/>
        </authorList>
    </citation>
    <scope>NUCLEOTIDE SEQUENCE</scope>
    <source>
        <strain evidence="1">NZFS 4037</strain>
    </source>
</reference>
<organism evidence="1 2">
    <name type="scientific">Phytophthora aleatoria</name>
    <dbReference type="NCBI Taxonomy" id="2496075"/>
    <lineage>
        <taxon>Eukaryota</taxon>
        <taxon>Sar</taxon>
        <taxon>Stramenopiles</taxon>
        <taxon>Oomycota</taxon>
        <taxon>Peronosporomycetes</taxon>
        <taxon>Peronosporales</taxon>
        <taxon>Peronosporaceae</taxon>
        <taxon>Phytophthora</taxon>
    </lineage>
</organism>
<dbReference type="Proteomes" id="UP000709295">
    <property type="component" value="Unassembled WGS sequence"/>
</dbReference>
<comment type="caution">
    <text evidence="1">The sequence shown here is derived from an EMBL/GenBank/DDBJ whole genome shotgun (WGS) entry which is preliminary data.</text>
</comment>
<accession>A0A8J5LYB4</accession>
<proteinExistence type="predicted"/>